<dbReference type="EMBL" id="CAJVRL010000096">
    <property type="protein sequence ID" value="CAG8960177.1"/>
    <property type="molecule type" value="Genomic_DNA"/>
</dbReference>
<dbReference type="PANTHER" id="PTHR21183">
    <property type="entry name" value="RIBOSOMAL PROTEIN L47, MITOCHONDRIAL-RELATED"/>
    <property type="match status" value="1"/>
</dbReference>
<dbReference type="InterPro" id="IPR010729">
    <property type="entry name" value="Ribosomal_uL29_mit"/>
</dbReference>
<proteinExistence type="inferred from homology"/>
<evidence type="ECO:0000256" key="3">
    <source>
        <dbReference type="ARBA" id="ARBA00022980"/>
    </source>
</evidence>
<evidence type="ECO:0000256" key="4">
    <source>
        <dbReference type="ARBA" id="ARBA00023128"/>
    </source>
</evidence>
<feature type="compositionally biased region" description="Basic and acidic residues" evidence="8">
    <location>
        <begin position="240"/>
        <end position="262"/>
    </location>
</feature>
<evidence type="ECO:0000313" key="9">
    <source>
        <dbReference type="EMBL" id="CAG8960177.1"/>
    </source>
</evidence>
<dbReference type="AlphaFoldDB" id="A0A9N9LAZ2"/>
<reference evidence="9" key="1">
    <citation type="submission" date="2021-07" db="EMBL/GenBank/DDBJ databases">
        <authorList>
            <person name="Durling M."/>
        </authorList>
    </citation>
    <scope>NUCLEOTIDE SEQUENCE</scope>
</reference>
<comment type="caution">
    <text evidence="9">The sequence shown here is derived from an EMBL/GenBank/DDBJ whole genome shotgun (WGS) entry which is preliminary data.</text>
</comment>
<evidence type="ECO:0000256" key="2">
    <source>
        <dbReference type="ARBA" id="ARBA00009254"/>
    </source>
</evidence>
<gene>
    <name evidence="9" type="ORF">HYFRA_00010656</name>
</gene>
<keyword evidence="10" id="KW-1185">Reference proteome</keyword>
<dbReference type="PANTHER" id="PTHR21183:SF18">
    <property type="entry name" value="LARGE RIBOSOMAL SUBUNIT PROTEIN UL29M"/>
    <property type="match status" value="1"/>
</dbReference>
<dbReference type="GO" id="GO:0032543">
    <property type="term" value="P:mitochondrial translation"/>
    <property type="evidence" value="ECO:0007669"/>
    <property type="project" value="TreeGrafter"/>
</dbReference>
<dbReference type="Proteomes" id="UP000696280">
    <property type="component" value="Unassembled WGS sequence"/>
</dbReference>
<dbReference type="OrthoDB" id="270763at2759"/>
<comment type="similarity">
    <text evidence="2">Belongs to the universal ribosomal protein uL29 family.</text>
</comment>
<dbReference type="Gene3D" id="6.10.330.20">
    <property type="match status" value="1"/>
</dbReference>
<sequence length="262" mass="29889">MATSTSIRPMARRLLKANLAQNVPPTFLLPSLLAPVQQSSPFSSTSTSLYPRDMNRQRGVSTRRRTGLRQPLSVSKTPLPKPVLDPAKRPEVDVDVHHGLWDFFYNKKKPFATPLELMQHGRGWTVEELRHKSFEDLHALWWVCCKERNRIATDKYERNRVKAGSGDLESGKRDFNVRRTMRGIKHTLTERYYAYREADMLMYKDEEIDLTGKGPPYIPKEDVLEDEVPEEVEAAPAAKSADKTDIPPPAAREKGPVVEKPV</sequence>
<evidence type="ECO:0000256" key="5">
    <source>
        <dbReference type="ARBA" id="ARBA00023274"/>
    </source>
</evidence>
<dbReference type="GO" id="GO:0003735">
    <property type="term" value="F:structural constituent of ribosome"/>
    <property type="evidence" value="ECO:0007669"/>
    <property type="project" value="InterPro"/>
</dbReference>
<evidence type="ECO:0000313" key="10">
    <source>
        <dbReference type="Proteomes" id="UP000696280"/>
    </source>
</evidence>
<evidence type="ECO:0000256" key="6">
    <source>
        <dbReference type="ARBA" id="ARBA00035289"/>
    </source>
</evidence>
<feature type="region of interest" description="Disordered" evidence="8">
    <location>
        <begin position="227"/>
        <end position="262"/>
    </location>
</feature>
<dbReference type="InterPro" id="IPR038340">
    <property type="entry name" value="MRP-L47_sf"/>
</dbReference>
<name>A0A9N9LAZ2_9HELO</name>
<accession>A0A9N9LAZ2</accession>
<protein>
    <recommendedName>
        <fullName evidence="6">Large ribosomal subunit protein uL29m</fullName>
    </recommendedName>
    <alternativeName>
        <fullName evidence="7">54S ribosomal protein L4, mitochondrial</fullName>
    </alternativeName>
</protein>
<keyword evidence="3" id="KW-0689">Ribosomal protein</keyword>
<organism evidence="9 10">
    <name type="scientific">Hymenoscyphus fraxineus</name>
    <dbReference type="NCBI Taxonomy" id="746836"/>
    <lineage>
        <taxon>Eukaryota</taxon>
        <taxon>Fungi</taxon>
        <taxon>Dikarya</taxon>
        <taxon>Ascomycota</taxon>
        <taxon>Pezizomycotina</taxon>
        <taxon>Leotiomycetes</taxon>
        <taxon>Helotiales</taxon>
        <taxon>Helotiaceae</taxon>
        <taxon>Hymenoscyphus</taxon>
    </lineage>
</organism>
<feature type="region of interest" description="Disordered" evidence="8">
    <location>
        <begin position="41"/>
        <end position="86"/>
    </location>
</feature>
<comment type="subcellular location">
    <subcellularLocation>
        <location evidence="1">Mitochondrion</location>
    </subcellularLocation>
</comment>
<evidence type="ECO:0000256" key="8">
    <source>
        <dbReference type="SAM" id="MobiDB-lite"/>
    </source>
</evidence>
<dbReference type="Pfam" id="PF06984">
    <property type="entry name" value="MRP-L47"/>
    <property type="match status" value="1"/>
</dbReference>
<keyword evidence="4" id="KW-0496">Mitochondrion</keyword>
<evidence type="ECO:0000256" key="7">
    <source>
        <dbReference type="ARBA" id="ARBA00035399"/>
    </source>
</evidence>
<keyword evidence="5" id="KW-0687">Ribonucleoprotein</keyword>
<evidence type="ECO:0000256" key="1">
    <source>
        <dbReference type="ARBA" id="ARBA00004173"/>
    </source>
</evidence>
<dbReference type="GO" id="GO:0005762">
    <property type="term" value="C:mitochondrial large ribosomal subunit"/>
    <property type="evidence" value="ECO:0007669"/>
    <property type="project" value="TreeGrafter"/>
</dbReference>